<evidence type="ECO:0000256" key="2">
    <source>
        <dbReference type="ARBA" id="ARBA00023239"/>
    </source>
</evidence>
<sequence length="136" mass="14443">MTNSPQAEHPTTMILAAHGSRLQSSNDEVAQLATKLAAQFEAQFDSVRAAFLELAEPSIEDSIAKAIADGCHQITVVPYFLAAGRHVREDVPAIVAEAQRLNPQITIQLTEHLGISPGLVDAIHGLLPSTNNGNNG</sequence>
<dbReference type="Gene3D" id="3.40.50.1400">
    <property type="match status" value="1"/>
</dbReference>
<keyword evidence="1" id="KW-0479">Metal-binding</keyword>
<dbReference type="SUPFAM" id="SSF53800">
    <property type="entry name" value="Chelatase"/>
    <property type="match status" value="1"/>
</dbReference>
<dbReference type="PANTHER" id="PTHR33542:SF3">
    <property type="entry name" value="SIROHYDROCHLORIN FERROCHELATASE, CHLOROPLASTIC"/>
    <property type="match status" value="1"/>
</dbReference>
<organism evidence="3 4">
    <name type="scientific">Neiella holothuriorum</name>
    <dbReference type="NCBI Taxonomy" id="2870530"/>
    <lineage>
        <taxon>Bacteria</taxon>
        <taxon>Pseudomonadati</taxon>
        <taxon>Pseudomonadota</taxon>
        <taxon>Gammaproteobacteria</taxon>
        <taxon>Alteromonadales</taxon>
        <taxon>Echinimonadaceae</taxon>
        <taxon>Neiella</taxon>
    </lineage>
</organism>
<dbReference type="PANTHER" id="PTHR33542">
    <property type="entry name" value="SIROHYDROCHLORIN FERROCHELATASE, CHLOROPLASTIC"/>
    <property type="match status" value="1"/>
</dbReference>
<comment type="caution">
    <text evidence="3">The sequence shown here is derived from an EMBL/GenBank/DDBJ whole genome shotgun (WGS) entry which is preliminary data.</text>
</comment>
<protein>
    <submittedName>
        <fullName evidence="3">CbiX/SirB N-terminal domain-containing protein</fullName>
    </submittedName>
</protein>
<accession>A0ABS7EIB5</accession>
<dbReference type="InterPro" id="IPR002762">
    <property type="entry name" value="CbiX-like"/>
</dbReference>
<keyword evidence="4" id="KW-1185">Reference proteome</keyword>
<evidence type="ECO:0000256" key="1">
    <source>
        <dbReference type="ARBA" id="ARBA00022723"/>
    </source>
</evidence>
<evidence type="ECO:0000313" key="4">
    <source>
        <dbReference type="Proteomes" id="UP001166251"/>
    </source>
</evidence>
<gene>
    <name evidence="3" type="ORF">K0504_13675</name>
</gene>
<dbReference type="EMBL" id="JAHZSS010000018">
    <property type="protein sequence ID" value="MBW8192087.1"/>
    <property type="molecule type" value="Genomic_DNA"/>
</dbReference>
<dbReference type="Pfam" id="PF01903">
    <property type="entry name" value="CbiX"/>
    <property type="match status" value="1"/>
</dbReference>
<reference evidence="3" key="1">
    <citation type="submission" date="2021-07" db="EMBL/GenBank/DDBJ databases">
        <title>Neiella marina sp. nov., isolated from the intestinal content of sea cucumber Apostichopus japonicus.</title>
        <authorList>
            <person name="Bai X."/>
        </authorList>
    </citation>
    <scope>NUCLEOTIDE SEQUENCE</scope>
    <source>
        <strain evidence="3">126</strain>
    </source>
</reference>
<dbReference type="CDD" id="cd03416">
    <property type="entry name" value="CbiX_SirB_N"/>
    <property type="match status" value="1"/>
</dbReference>
<dbReference type="InterPro" id="IPR050963">
    <property type="entry name" value="Sirohydro_Cobaltochel/CbiX"/>
</dbReference>
<proteinExistence type="predicted"/>
<evidence type="ECO:0000313" key="3">
    <source>
        <dbReference type="EMBL" id="MBW8192087.1"/>
    </source>
</evidence>
<name>A0ABS7EIB5_9GAMM</name>
<keyword evidence="2" id="KW-0456">Lyase</keyword>
<dbReference type="Proteomes" id="UP001166251">
    <property type="component" value="Unassembled WGS sequence"/>
</dbReference>
<dbReference type="RefSeq" id="WP_220104721.1">
    <property type="nucleotide sequence ID" value="NZ_JAHZSS010000018.1"/>
</dbReference>